<protein>
    <recommendedName>
        <fullName evidence="5">Cation/H+ exchanger domain-containing protein</fullName>
    </recommendedName>
</protein>
<reference evidence="3" key="1">
    <citation type="submission" date="2023-10" db="EMBL/GenBank/DDBJ databases">
        <title>Genome assembly of Pristionchus species.</title>
        <authorList>
            <person name="Yoshida K."/>
            <person name="Sommer R.J."/>
        </authorList>
    </citation>
    <scope>NUCLEOTIDE SEQUENCE</scope>
    <source>
        <strain evidence="3">RS0144</strain>
    </source>
</reference>
<feature type="transmembrane region" description="Helical" evidence="2">
    <location>
        <begin position="33"/>
        <end position="55"/>
    </location>
</feature>
<name>A0AAV5SLJ3_9BILA</name>
<sequence length="108" mass="12352">SLHRRANDRRHRPVRLPQPIQGKTFSMVREPRILCYGGLRGAIAFGLPSSISPSVEAKDMFLTATIAVIFFTVFLQTWLARLPWSCSSKNHRDRYGIDDPSSRQLVQR</sequence>
<feature type="region of interest" description="Disordered" evidence="1">
    <location>
        <begin position="88"/>
        <end position="108"/>
    </location>
</feature>
<keyword evidence="2" id="KW-0812">Transmembrane</keyword>
<keyword evidence="2" id="KW-0472">Membrane</keyword>
<dbReference type="EMBL" id="BTSX01000001">
    <property type="protein sequence ID" value="GMS81538.1"/>
    <property type="molecule type" value="Genomic_DNA"/>
</dbReference>
<proteinExistence type="predicted"/>
<evidence type="ECO:0000256" key="1">
    <source>
        <dbReference type="SAM" id="MobiDB-lite"/>
    </source>
</evidence>
<organism evidence="3 4">
    <name type="scientific">Pristionchus entomophagus</name>
    <dbReference type="NCBI Taxonomy" id="358040"/>
    <lineage>
        <taxon>Eukaryota</taxon>
        <taxon>Metazoa</taxon>
        <taxon>Ecdysozoa</taxon>
        <taxon>Nematoda</taxon>
        <taxon>Chromadorea</taxon>
        <taxon>Rhabditida</taxon>
        <taxon>Rhabditina</taxon>
        <taxon>Diplogasteromorpha</taxon>
        <taxon>Diplogasteroidea</taxon>
        <taxon>Neodiplogasteridae</taxon>
        <taxon>Pristionchus</taxon>
    </lineage>
</organism>
<dbReference type="AlphaFoldDB" id="A0AAV5SLJ3"/>
<accession>A0AAV5SLJ3</accession>
<dbReference type="Proteomes" id="UP001432027">
    <property type="component" value="Unassembled WGS sequence"/>
</dbReference>
<evidence type="ECO:0000313" key="4">
    <source>
        <dbReference type="Proteomes" id="UP001432027"/>
    </source>
</evidence>
<evidence type="ECO:0008006" key="5">
    <source>
        <dbReference type="Google" id="ProtNLM"/>
    </source>
</evidence>
<keyword evidence="2" id="KW-1133">Transmembrane helix</keyword>
<comment type="caution">
    <text evidence="3">The sequence shown here is derived from an EMBL/GenBank/DDBJ whole genome shotgun (WGS) entry which is preliminary data.</text>
</comment>
<gene>
    <name evidence="3" type="ORF">PENTCL1PPCAC_3713</name>
</gene>
<feature type="transmembrane region" description="Helical" evidence="2">
    <location>
        <begin position="61"/>
        <end position="84"/>
    </location>
</feature>
<feature type="non-terminal residue" evidence="3">
    <location>
        <position position="1"/>
    </location>
</feature>
<keyword evidence="4" id="KW-1185">Reference proteome</keyword>
<evidence type="ECO:0000313" key="3">
    <source>
        <dbReference type="EMBL" id="GMS81538.1"/>
    </source>
</evidence>
<evidence type="ECO:0000256" key="2">
    <source>
        <dbReference type="SAM" id="Phobius"/>
    </source>
</evidence>